<evidence type="ECO:0000313" key="2">
    <source>
        <dbReference type="Proteomes" id="UP000024635"/>
    </source>
</evidence>
<keyword evidence="2" id="KW-1185">Reference proteome</keyword>
<comment type="caution">
    <text evidence="1">The sequence shown here is derived from an EMBL/GenBank/DDBJ whole genome shotgun (WGS) entry which is preliminary data.</text>
</comment>
<sequence length="91" mass="10337">SPIFSFLYRKEFLSGCGGVEEGILVAADDVWRKYFLLPMGISGEDGKHIGKHDDLSLTLQNPFQACFRYEKTSETNEILVGTYMIETRDCH</sequence>
<proteinExistence type="predicted"/>
<gene>
    <name evidence="1" type="primary">Acey_s0317.g2299</name>
    <name evidence="1" type="ORF">Y032_0317g2299</name>
</gene>
<feature type="non-terminal residue" evidence="1">
    <location>
        <position position="1"/>
    </location>
</feature>
<dbReference type="AlphaFoldDB" id="A0A016S1G6"/>
<reference evidence="2" key="1">
    <citation type="journal article" date="2015" name="Nat. Genet.">
        <title>The genome and transcriptome of the zoonotic hookworm Ancylostoma ceylanicum identify infection-specific gene families.</title>
        <authorList>
            <person name="Schwarz E.M."/>
            <person name="Hu Y."/>
            <person name="Antoshechkin I."/>
            <person name="Miller M.M."/>
            <person name="Sternberg P.W."/>
            <person name="Aroian R.V."/>
        </authorList>
    </citation>
    <scope>NUCLEOTIDE SEQUENCE</scope>
    <source>
        <strain evidence="2">HY135</strain>
    </source>
</reference>
<evidence type="ECO:0000313" key="1">
    <source>
        <dbReference type="EMBL" id="EYB84356.1"/>
    </source>
</evidence>
<name>A0A016S1G6_9BILA</name>
<dbReference type="Proteomes" id="UP000024635">
    <property type="component" value="Unassembled WGS sequence"/>
</dbReference>
<dbReference type="EMBL" id="JARK01001653">
    <property type="protein sequence ID" value="EYB84356.1"/>
    <property type="molecule type" value="Genomic_DNA"/>
</dbReference>
<accession>A0A016S1G6</accession>
<organism evidence="1 2">
    <name type="scientific">Ancylostoma ceylanicum</name>
    <dbReference type="NCBI Taxonomy" id="53326"/>
    <lineage>
        <taxon>Eukaryota</taxon>
        <taxon>Metazoa</taxon>
        <taxon>Ecdysozoa</taxon>
        <taxon>Nematoda</taxon>
        <taxon>Chromadorea</taxon>
        <taxon>Rhabditida</taxon>
        <taxon>Rhabditina</taxon>
        <taxon>Rhabditomorpha</taxon>
        <taxon>Strongyloidea</taxon>
        <taxon>Ancylostomatidae</taxon>
        <taxon>Ancylostomatinae</taxon>
        <taxon>Ancylostoma</taxon>
    </lineage>
</organism>
<dbReference type="OrthoDB" id="5856915at2759"/>
<protein>
    <submittedName>
        <fullName evidence="1">Uncharacterized protein</fullName>
    </submittedName>
</protein>